<name>A0AAE5WI31_AVIPA</name>
<gene>
    <name evidence="1" type="ORF">DM482_07450</name>
</gene>
<sequence>MNKYEALGRYIEAEEEFTALRKERALLVEQIDSTFLKLKDLNYSRSEPIKGINDIVERAEILLPKLKEINEKVQLKAEQMNQYAELCNKPQIEIT</sequence>
<organism evidence="1 2">
    <name type="scientific">Avibacterium paragallinarum</name>
    <name type="common">Haemophilus gallinarum</name>
    <dbReference type="NCBI Taxonomy" id="728"/>
    <lineage>
        <taxon>Bacteria</taxon>
        <taxon>Pseudomonadati</taxon>
        <taxon>Pseudomonadota</taxon>
        <taxon>Gammaproteobacteria</taxon>
        <taxon>Pasteurellales</taxon>
        <taxon>Pasteurellaceae</taxon>
        <taxon>Avibacterium</taxon>
    </lineage>
</organism>
<evidence type="ECO:0000313" key="2">
    <source>
        <dbReference type="Proteomes" id="UP000247594"/>
    </source>
</evidence>
<protein>
    <submittedName>
        <fullName evidence="1">Uncharacterized protein</fullName>
    </submittedName>
</protein>
<reference evidence="1 2" key="1">
    <citation type="submission" date="2018-06" db="EMBL/GenBank/DDBJ databases">
        <authorList>
            <person name="Teymurazov M."/>
            <person name="Kislichkina A."/>
            <person name="Abaymova A."/>
            <person name="Mukhina T."/>
            <person name="Mayskaya N."/>
            <person name="Svetoch E."/>
            <person name="Bogun A."/>
        </authorList>
    </citation>
    <scope>NUCLEOTIDE SEQUENCE [LARGE SCALE GENOMIC DNA]</scope>
    <source>
        <strain evidence="1 2">SCPM-O-B-8406</strain>
    </source>
</reference>
<dbReference type="Proteomes" id="UP000247594">
    <property type="component" value="Unassembled WGS sequence"/>
</dbReference>
<accession>A0AAE5WI31</accession>
<comment type="caution">
    <text evidence="1">The sequence shown here is derived from an EMBL/GenBank/DDBJ whole genome shotgun (WGS) entry which is preliminary data.</text>
</comment>
<dbReference type="AlphaFoldDB" id="A0AAE5WI31"/>
<dbReference type="EMBL" id="QJPJ01000010">
    <property type="protein sequence ID" value="PXZ38828.1"/>
    <property type="molecule type" value="Genomic_DNA"/>
</dbReference>
<proteinExistence type="predicted"/>
<evidence type="ECO:0000313" key="1">
    <source>
        <dbReference type="EMBL" id="PXZ38828.1"/>
    </source>
</evidence>
<dbReference type="RefSeq" id="WP_110479787.1">
    <property type="nucleotide sequence ID" value="NZ_JACEVM010000050.1"/>
</dbReference>